<evidence type="ECO:0000313" key="1">
    <source>
        <dbReference type="EMBL" id="KAG1533781.1"/>
    </source>
</evidence>
<reference evidence="1 2" key="1">
    <citation type="journal article" date="2020" name="Microb. Genom.">
        <title>Genetic diversity of clinical and environmental Mucorales isolates obtained from an investigation of mucormycosis cases among solid organ transplant recipients.</title>
        <authorList>
            <person name="Nguyen M.H."/>
            <person name="Kaul D."/>
            <person name="Muto C."/>
            <person name="Cheng S.J."/>
            <person name="Richter R.A."/>
            <person name="Bruno V.M."/>
            <person name="Liu G."/>
            <person name="Beyhan S."/>
            <person name="Sundermann A.J."/>
            <person name="Mounaud S."/>
            <person name="Pasculle A.W."/>
            <person name="Nierman W.C."/>
            <person name="Driscoll E."/>
            <person name="Cumbie R."/>
            <person name="Clancy C.J."/>
            <person name="Dupont C.L."/>
        </authorList>
    </citation>
    <scope>NUCLEOTIDE SEQUENCE [LARGE SCALE GENOMIC DNA]</scope>
    <source>
        <strain evidence="1 2">GL24</strain>
    </source>
</reference>
<name>A0A9P6XWN4_9FUNG</name>
<comment type="caution">
    <text evidence="1">The sequence shown here is derived from an EMBL/GenBank/DDBJ whole genome shotgun (WGS) entry which is preliminary data.</text>
</comment>
<dbReference type="AlphaFoldDB" id="A0A9P6XWN4"/>
<dbReference type="SUPFAM" id="SSF51569">
    <property type="entry name" value="Aldolase"/>
    <property type="match status" value="1"/>
</dbReference>
<sequence>MVAQPKYWQSYYQGDDAALRLLRSYSFSDRCRYYWGEPALVQAVQTLFANLQRHAPPLVLLSQYLPEQYRAVREGALANTPTALVQHRIGLCLGEYARACSANQAGIRTRTAASAAAVPANG</sequence>
<evidence type="ECO:0000313" key="2">
    <source>
        <dbReference type="Proteomes" id="UP000740926"/>
    </source>
</evidence>
<gene>
    <name evidence="1" type="ORF">G6F50_015754</name>
</gene>
<dbReference type="InterPro" id="IPR012062">
    <property type="entry name" value="GatZ/KbaZ-like"/>
</dbReference>
<dbReference type="Proteomes" id="UP000740926">
    <property type="component" value="Unassembled WGS sequence"/>
</dbReference>
<dbReference type="Pfam" id="PF08013">
    <property type="entry name" value="GatZ_KbaZ-like"/>
    <property type="match status" value="1"/>
</dbReference>
<proteinExistence type="predicted"/>
<dbReference type="GO" id="GO:0005975">
    <property type="term" value="P:carbohydrate metabolic process"/>
    <property type="evidence" value="ECO:0007669"/>
    <property type="project" value="InterPro"/>
</dbReference>
<organism evidence="1 2">
    <name type="scientific">Rhizopus delemar</name>
    <dbReference type="NCBI Taxonomy" id="936053"/>
    <lineage>
        <taxon>Eukaryota</taxon>
        <taxon>Fungi</taxon>
        <taxon>Fungi incertae sedis</taxon>
        <taxon>Mucoromycota</taxon>
        <taxon>Mucoromycotina</taxon>
        <taxon>Mucoromycetes</taxon>
        <taxon>Mucorales</taxon>
        <taxon>Mucorineae</taxon>
        <taxon>Rhizopodaceae</taxon>
        <taxon>Rhizopus</taxon>
    </lineage>
</organism>
<keyword evidence="2" id="KW-1185">Reference proteome</keyword>
<accession>A0A9P6XWN4</accession>
<dbReference type="EMBL" id="JAANIU010009069">
    <property type="protein sequence ID" value="KAG1533781.1"/>
    <property type="molecule type" value="Genomic_DNA"/>
</dbReference>
<dbReference type="Gene3D" id="1.10.400.20">
    <property type="entry name" value="putative tagatose 6-phosphate kinase domain like"/>
    <property type="match status" value="1"/>
</dbReference>
<protein>
    <submittedName>
        <fullName evidence="1">Uncharacterized protein</fullName>
    </submittedName>
</protein>